<evidence type="ECO:0000259" key="7">
    <source>
        <dbReference type="PROSITE" id="PS50835"/>
    </source>
</evidence>
<feature type="compositionally biased region" description="Pro residues" evidence="5">
    <location>
        <begin position="431"/>
        <end position="449"/>
    </location>
</feature>
<gene>
    <name evidence="9" type="ORF">I6N96_07955</name>
</gene>
<evidence type="ECO:0000256" key="6">
    <source>
        <dbReference type="SAM" id="Phobius"/>
    </source>
</evidence>
<dbReference type="PROSITE" id="PS50835">
    <property type="entry name" value="IG_LIKE"/>
    <property type="match status" value="1"/>
</dbReference>
<dbReference type="InterPro" id="IPR008964">
    <property type="entry name" value="Invasin/intimin_cell_adhesion"/>
</dbReference>
<keyword evidence="4" id="KW-0572">Peptidoglycan-anchor</keyword>
<feature type="transmembrane region" description="Helical" evidence="6">
    <location>
        <begin position="504"/>
        <end position="524"/>
    </location>
</feature>
<evidence type="ECO:0000259" key="8">
    <source>
        <dbReference type="PROSITE" id="PS50847"/>
    </source>
</evidence>
<keyword evidence="6" id="KW-1133">Transmembrane helix</keyword>
<dbReference type="Pfam" id="PF02368">
    <property type="entry name" value="Big_2"/>
    <property type="match status" value="2"/>
</dbReference>
<reference evidence="9 10" key="1">
    <citation type="submission" date="2020-12" db="EMBL/GenBank/DDBJ databases">
        <title>Vagococcus allomyrinae sp. nov. and Enterococcus lavae sp. nov., isolated from the larvae of Allomyrina dichotoma.</title>
        <authorList>
            <person name="Lee S.D."/>
        </authorList>
    </citation>
    <scope>NUCLEOTIDE SEQUENCE [LARGE SCALE GENOMIC DNA]</scope>
    <source>
        <strain evidence="9 10">BWM-S5</strain>
    </source>
</reference>
<evidence type="ECO:0000313" key="9">
    <source>
        <dbReference type="EMBL" id="MBP1046215.1"/>
    </source>
</evidence>
<feature type="region of interest" description="Disordered" evidence="5">
    <location>
        <begin position="58"/>
        <end position="99"/>
    </location>
</feature>
<evidence type="ECO:0000256" key="3">
    <source>
        <dbReference type="ARBA" id="ARBA00022729"/>
    </source>
</evidence>
<keyword evidence="1" id="KW-0134">Cell wall</keyword>
<keyword evidence="6" id="KW-0812">Transmembrane</keyword>
<protein>
    <submittedName>
        <fullName evidence="9">Ig-like domain-containing protein</fullName>
    </submittedName>
</protein>
<dbReference type="InterPro" id="IPR007110">
    <property type="entry name" value="Ig-like_dom"/>
</dbReference>
<dbReference type="InterPro" id="IPR019931">
    <property type="entry name" value="LPXTG_anchor"/>
</dbReference>
<accession>A0ABS4CHW0</accession>
<feature type="compositionally biased region" description="Polar residues" evidence="5">
    <location>
        <begin position="64"/>
        <end position="75"/>
    </location>
</feature>
<dbReference type="SMART" id="SM00635">
    <property type="entry name" value="BID_2"/>
    <property type="match status" value="2"/>
</dbReference>
<comment type="caution">
    <text evidence="9">The sequence shown here is derived from an EMBL/GenBank/DDBJ whole genome shotgun (WGS) entry which is preliminary data.</text>
</comment>
<evidence type="ECO:0000256" key="5">
    <source>
        <dbReference type="SAM" id="MobiDB-lite"/>
    </source>
</evidence>
<keyword evidence="2" id="KW-0964">Secreted</keyword>
<evidence type="ECO:0000313" key="10">
    <source>
        <dbReference type="Proteomes" id="UP000673375"/>
    </source>
</evidence>
<feature type="domain" description="Ig-like" evidence="7">
    <location>
        <begin position="339"/>
        <end position="429"/>
    </location>
</feature>
<evidence type="ECO:0000256" key="2">
    <source>
        <dbReference type="ARBA" id="ARBA00022525"/>
    </source>
</evidence>
<dbReference type="RefSeq" id="WP_209557031.1">
    <property type="nucleotide sequence ID" value="NZ_JAEDXU010000003.1"/>
</dbReference>
<dbReference type="SUPFAM" id="SSF49373">
    <property type="entry name" value="Invasin/intimin cell-adhesion fragments"/>
    <property type="match status" value="2"/>
</dbReference>
<dbReference type="Pfam" id="PF00746">
    <property type="entry name" value="Gram_pos_anchor"/>
    <property type="match status" value="1"/>
</dbReference>
<keyword evidence="3" id="KW-0732">Signal</keyword>
<dbReference type="EMBL" id="JAEDXU010000003">
    <property type="protein sequence ID" value="MBP1046215.1"/>
    <property type="molecule type" value="Genomic_DNA"/>
</dbReference>
<evidence type="ECO:0000256" key="1">
    <source>
        <dbReference type="ARBA" id="ARBA00022512"/>
    </source>
</evidence>
<proteinExistence type="predicted"/>
<organism evidence="9 10">
    <name type="scientific">Enterococcus larvae</name>
    <dbReference type="NCBI Taxonomy" id="2794352"/>
    <lineage>
        <taxon>Bacteria</taxon>
        <taxon>Bacillati</taxon>
        <taxon>Bacillota</taxon>
        <taxon>Bacilli</taxon>
        <taxon>Lactobacillales</taxon>
        <taxon>Enterococcaceae</taxon>
        <taxon>Enterococcus</taxon>
    </lineage>
</organism>
<dbReference type="Proteomes" id="UP000673375">
    <property type="component" value="Unassembled WGS sequence"/>
</dbReference>
<keyword evidence="6" id="KW-0472">Membrane</keyword>
<feature type="compositionally biased region" description="Low complexity" evidence="5">
    <location>
        <begin position="458"/>
        <end position="469"/>
    </location>
</feature>
<name>A0ABS4CHW0_9ENTE</name>
<evidence type="ECO:0000256" key="4">
    <source>
        <dbReference type="ARBA" id="ARBA00023088"/>
    </source>
</evidence>
<sequence>MMKKETRTTRLLSKKQGQKTVTLGMVVTLFAPLLLAPIANAEEIPASESIEVTQQLAEAPRQTEAPSVQDVQPVQTPEEIVTPPAEKTTVSEPVEEPIQTEATENVPVVETTESAIADITAPDNEATQSPVTEPTTPEVEEAVTTTEALSDDKWIPDPNVIMEFQGIIDGYAAQIADLETLGANNDMTLWHQIRSHYGMLEAALWQYTQGVFGNGDLEIEFNYLKEDFDFVCPLLENEIQELRDFLNQNPTIVVTGVTLSELPELTAGETHQLTATVTPTNATNTGVSYSSSNPSVATVDANGNVTAISAGNYSITVTTTDGGFTATASGTVTEALPEPEVPVIGISLSQTTLNVKEGDSAKLTATVTPNNATNQAIVWSIDNVAIATIDSSGNVTGVNEGTATVTATSVDGNFTATCTITVTKKAIVNPPVKPNPEPKPNPTPNPLPTPIGTSPKDNSNSAQSGNNNGTVAKLPIDLSTANKQSANNSSKADSLPQTGETETASITLLGMILVGITAIGTFLFKRKSSH</sequence>
<feature type="domain" description="Gram-positive cocci surface proteins LPxTG" evidence="8">
    <location>
        <begin position="495"/>
        <end position="530"/>
    </location>
</feature>
<keyword evidence="10" id="KW-1185">Reference proteome</keyword>
<dbReference type="Gene3D" id="2.60.40.1080">
    <property type="match status" value="2"/>
</dbReference>
<dbReference type="PROSITE" id="PS50847">
    <property type="entry name" value="GRAM_POS_ANCHORING"/>
    <property type="match status" value="1"/>
</dbReference>
<dbReference type="NCBIfam" id="TIGR01167">
    <property type="entry name" value="LPXTG_anchor"/>
    <property type="match status" value="1"/>
</dbReference>
<feature type="region of interest" description="Disordered" evidence="5">
    <location>
        <begin position="428"/>
        <end position="473"/>
    </location>
</feature>
<dbReference type="InterPro" id="IPR003343">
    <property type="entry name" value="Big_2"/>
</dbReference>